<dbReference type="EMBL" id="JNBR01000653">
    <property type="protein sequence ID" value="OQR90229.1"/>
    <property type="molecule type" value="Genomic_DNA"/>
</dbReference>
<dbReference type="AlphaFoldDB" id="A0A1V9YWP4"/>
<feature type="non-terminal residue" evidence="1">
    <location>
        <position position="1"/>
    </location>
</feature>
<protein>
    <submittedName>
        <fullName evidence="1">Uncharacterized protein</fullName>
    </submittedName>
</protein>
<name>A0A1V9YWP4_ACHHY</name>
<dbReference type="Proteomes" id="UP000243579">
    <property type="component" value="Unassembled WGS sequence"/>
</dbReference>
<reference evidence="1 2" key="1">
    <citation type="journal article" date="2014" name="Genome Biol. Evol.">
        <title>The secreted proteins of Achlya hypogyna and Thraustotheca clavata identify the ancestral oomycete secretome and reveal gene acquisitions by horizontal gene transfer.</title>
        <authorList>
            <person name="Misner I."/>
            <person name="Blouin N."/>
            <person name="Leonard G."/>
            <person name="Richards T.A."/>
            <person name="Lane C.E."/>
        </authorList>
    </citation>
    <scope>NUCLEOTIDE SEQUENCE [LARGE SCALE GENOMIC DNA]</scope>
    <source>
        <strain evidence="1 2">ATCC 48635</strain>
    </source>
</reference>
<gene>
    <name evidence="1" type="ORF">ACHHYP_05698</name>
</gene>
<proteinExistence type="predicted"/>
<feature type="non-terminal residue" evidence="1">
    <location>
        <position position="939"/>
    </location>
</feature>
<organism evidence="1 2">
    <name type="scientific">Achlya hypogyna</name>
    <name type="common">Oomycete</name>
    <name type="synonym">Protoachlya hypogyna</name>
    <dbReference type="NCBI Taxonomy" id="1202772"/>
    <lineage>
        <taxon>Eukaryota</taxon>
        <taxon>Sar</taxon>
        <taxon>Stramenopiles</taxon>
        <taxon>Oomycota</taxon>
        <taxon>Saprolegniomycetes</taxon>
        <taxon>Saprolegniales</taxon>
        <taxon>Achlyaceae</taxon>
        <taxon>Achlya</taxon>
    </lineage>
</organism>
<dbReference type="OrthoDB" id="10400160at2759"/>
<comment type="caution">
    <text evidence="1">The sequence shown here is derived from an EMBL/GenBank/DDBJ whole genome shotgun (WGS) entry which is preliminary data.</text>
</comment>
<accession>A0A1V9YWP4</accession>
<sequence length="939" mass="97219">SEIQSRPVTVDIQAITGYSGVSTYQIVSLWTRTSLENAQVQAVVAESVDTVTVSWQPGLTPVQLVPVTLQRTAFSTDVVYPSMADVQACIGAELVALGYSISTFTVATTDASFASLDVAGVPVATSAADMGLAWTFNGSEAMPALVLQPYVSGTVSFSVEATATRTATTVVATPLVEAPSPPLLITVQYLVDVVAVAQEPVLSVAAPSSSVAFGFAAPFVVSCALPSGSGGETFAVMLSIPAAHCSGVAMVYMFDTVLTAGADGCSYVLRDNTGATAWTAPFEATVFLRAAPGFSGNMTVQYTAVSGNVADSTAHTIATTAVLWEADTTPTYLPTVFLWLESYQDEVIEHDWHLDMLSAVAASALVKPGYGIMGVHVECDVMNPGVQAMHIDDKWVGCGAYNVSDLAALAVLPAQGFSGATAIKVAVVLSSPDETPPVIVELRYAITVHAVTAAPSVVIDTTNMTVPYGVPGVITVVAATARNNSWDALAVTMRVWNCSGIASVVVTGASGADVVTGTVDAVADVCEYVLSTAGAPTQSLRVNLSAVDAFFGWTPIEVTATATAASGASTAATVVATTLLWMPDTTPVEVVLPATNLTVYEDEVVFLASSDITAPIVLPADYAMSFIQVVSDGVWIQGICGPCNESSAMGDASKQFDGDWTGVIGVVPAKHYSGAVEFGIDIMLTSPVLGHRPVVYHRPYAVDVVAVAIVPQLTIAPYDTSVEYGAPTSVWVGVFSDDPSQAVRVVLRPRKCDGGATVLADGTLVPLTWTGASDCVHELSRGSPKPKDASGLVTNGVASSNGVINVTIAMPDGYFGLTEFDVVATSTSGASSANIVQSVAMVWLPNPAAVYEPAVVQRRKVFAGVAVDVDVADIVAQVNASMLARDYVGLGYEIVVPDATGVASMFTVSPTAGITEVMLDKDHQSLRFTDFGSDVRAGV</sequence>
<evidence type="ECO:0000313" key="2">
    <source>
        <dbReference type="Proteomes" id="UP000243579"/>
    </source>
</evidence>
<evidence type="ECO:0000313" key="1">
    <source>
        <dbReference type="EMBL" id="OQR90229.1"/>
    </source>
</evidence>
<keyword evidence="2" id="KW-1185">Reference proteome</keyword>